<evidence type="ECO:0000256" key="2">
    <source>
        <dbReference type="ARBA" id="ARBA00016949"/>
    </source>
</evidence>
<name>A0A8E0VNK3_9TREM</name>
<evidence type="ECO:0000256" key="1">
    <source>
        <dbReference type="ARBA" id="ARBA00008987"/>
    </source>
</evidence>
<dbReference type="Proteomes" id="UP000728185">
    <property type="component" value="Unassembled WGS sequence"/>
</dbReference>
<organism evidence="4 5">
    <name type="scientific">Fasciolopsis buskii</name>
    <dbReference type="NCBI Taxonomy" id="27845"/>
    <lineage>
        <taxon>Eukaryota</taxon>
        <taxon>Metazoa</taxon>
        <taxon>Spiralia</taxon>
        <taxon>Lophotrochozoa</taxon>
        <taxon>Platyhelminthes</taxon>
        <taxon>Trematoda</taxon>
        <taxon>Digenea</taxon>
        <taxon>Plagiorchiida</taxon>
        <taxon>Echinostomata</taxon>
        <taxon>Echinostomatoidea</taxon>
        <taxon>Fasciolidae</taxon>
        <taxon>Fasciolopsis</taxon>
    </lineage>
</organism>
<dbReference type="PANTHER" id="PTHR12452:SF0">
    <property type="entry name" value="THIOREDOXIN DOMAIN-CONTAINING PROTEIN 17"/>
    <property type="match status" value="1"/>
</dbReference>
<dbReference type="InterPro" id="IPR036249">
    <property type="entry name" value="Thioredoxin-like_sf"/>
</dbReference>
<comment type="caution">
    <text evidence="4">The sequence shown here is derived from an EMBL/GenBank/DDBJ whole genome shotgun (WGS) entry which is preliminary data.</text>
</comment>
<dbReference type="EMBL" id="LUCM01001521">
    <property type="protein sequence ID" value="KAA0198747.1"/>
    <property type="molecule type" value="Genomic_DNA"/>
</dbReference>
<gene>
    <name evidence="4" type="ORF">FBUS_03508</name>
</gene>
<accession>A0A8E0VNK3</accession>
<protein>
    <recommendedName>
        <fullName evidence="2">Thioredoxin domain-containing protein 17</fullName>
    </recommendedName>
</protein>
<dbReference type="PANTHER" id="PTHR12452">
    <property type="entry name" value="42-9-9 PROTEIN-RELATED"/>
    <property type="match status" value="1"/>
</dbReference>
<evidence type="ECO:0000259" key="3">
    <source>
        <dbReference type="Pfam" id="PF06110"/>
    </source>
</evidence>
<proteinExistence type="inferred from homology"/>
<evidence type="ECO:0000313" key="5">
    <source>
        <dbReference type="Proteomes" id="UP000728185"/>
    </source>
</evidence>
<dbReference type="SUPFAM" id="SSF52833">
    <property type="entry name" value="Thioredoxin-like"/>
    <property type="match status" value="1"/>
</dbReference>
<dbReference type="InterPro" id="IPR045108">
    <property type="entry name" value="TXNDC17-like"/>
</dbReference>
<dbReference type="InterPro" id="IPR010357">
    <property type="entry name" value="TXNDC17_dom"/>
</dbReference>
<sequence>MSKTEYWITHSGAVNSSFSTSIPTRIESTDQLTEALNRYADKKVFILFIGTPEDKFQWCPDCQIAEPIINSALRYLPSDCVFLTVHVGNRSKWTNADNEFRKFGNLNVSSVPTIVDYSQKRLLNLDSNPNMGMIVNFFRGN</sequence>
<dbReference type="OrthoDB" id="78947at2759"/>
<dbReference type="Pfam" id="PF06110">
    <property type="entry name" value="TXD17-like_Trx"/>
    <property type="match status" value="1"/>
</dbReference>
<feature type="domain" description="Thioredoxin" evidence="3">
    <location>
        <begin position="33"/>
        <end position="138"/>
    </location>
</feature>
<dbReference type="GO" id="GO:0047134">
    <property type="term" value="F:protein-disulfide reductase [NAD(P)H] activity"/>
    <property type="evidence" value="ECO:0007669"/>
    <property type="project" value="InterPro"/>
</dbReference>
<dbReference type="GO" id="GO:0005829">
    <property type="term" value="C:cytosol"/>
    <property type="evidence" value="ECO:0007669"/>
    <property type="project" value="TreeGrafter"/>
</dbReference>
<dbReference type="AlphaFoldDB" id="A0A8E0VNK3"/>
<keyword evidence="5" id="KW-1185">Reference proteome</keyword>
<reference evidence="4" key="1">
    <citation type="submission" date="2019-05" db="EMBL/GenBank/DDBJ databases">
        <title>Annotation for the trematode Fasciolopsis buski.</title>
        <authorList>
            <person name="Choi Y.-J."/>
        </authorList>
    </citation>
    <scope>NUCLEOTIDE SEQUENCE</scope>
    <source>
        <strain evidence="4">HT</strain>
        <tissue evidence="4">Whole worm</tissue>
    </source>
</reference>
<comment type="similarity">
    <text evidence="1">Belongs to the thioredoxin family.</text>
</comment>
<dbReference type="Gene3D" id="3.40.30.10">
    <property type="entry name" value="Glutaredoxin"/>
    <property type="match status" value="1"/>
</dbReference>
<evidence type="ECO:0000313" key="4">
    <source>
        <dbReference type="EMBL" id="KAA0198747.1"/>
    </source>
</evidence>